<comment type="subcellular location">
    <subcellularLocation>
        <location evidence="1">Membrane</location>
        <topology evidence="1">Multi-pass membrane protein</topology>
    </subcellularLocation>
</comment>
<evidence type="ECO:0000256" key="6">
    <source>
        <dbReference type="SAM" id="MobiDB-lite"/>
    </source>
</evidence>
<dbReference type="InterPro" id="IPR036507">
    <property type="entry name" value="Telomere_rpt-bd_fac_dimer_sf"/>
</dbReference>
<dbReference type="PANTHER" id="PTHR46833">
    <property type="entry name" value="TELOMERIC REPEAT-BINDING FACTOR 2 TERF2"/>
    <property type="match status" value="1"/>
</dbReference>
<feature type="compositionally biased region" description="Low complexity" evidence="6">
    <location>
        <begin position="485"/>
        <end position="496"/>
    </location>
</feature>
<evidence type="ECO:0000256" key="4">
    <source>
        <dbReference type="ARBA" id="ARBA00023136"/>
    </source>
</evidence>
<dbReference type="SUPFAM" id="SSF46689">
    <property type="entry name" value="Homeodomain-like"/>
    <property type="match status" value="1"/>
</dbReference>
<dbReference type="PROSITE" id="PS51294">
    <property type="entry name" value="HTH_MYB"/>
    <property type="match status" value="1"/>
</dbReference>
<dbReference type="InterPro" id="IPR001594">
    <property type="entry name" value="Palmitoyltrfase_DHHC"/>
</dbReference>
<dbReference type="GO" id="GO:0070198">
    <property type="term" value="P:protein localization to chromosome, telomeric region"/>
    <property type="evidence" value="ECO:0007669"/>
    <property type="project" value="TreeGrafter"/>
</dbReference>
<dbReference type="GO" id="GO:1905839">
    <property type="term" value="P:negative regulation of telomeric D-loop disassembly"/>
    <property type="evidence" value="ECO:0007669"/>
    <property type="project" value="TreeGrafter"/>
</dbReference>
<dbReference type="GO" id="GO:0019706">
    <property type="term" value="F:protein-cysteine S-palmitoyltransferase activity"/>
    <property type="evidence" value="ECO:0007669"/>
    <property type="project" value="UniProtKB-EC"/>
</dbReference>
<proteinExistence type="inferred from homology"/>
<dbReference type="InterPro" id="IPR009057">
    <property type="entry name" value="Homeodomain-like_sf"/>
</dbReference>
<dbReference type="SUPFAM" id="SSF63600">
    <property type="entry name" value="Telomeric repeat binding factor (TRF) dimerisation domain"/>
    <property type="match status" value="1"/>
</dbReference>
<comment type="domain">
    <text evidence="5">The DHHC domain is required for palmitoyltransferase activity.</text>
</comment>
<dbReference type="InterPro" id="IPR017930">
    <property type="entry name" value="Myb_dom"/>
</dbReference>
<feature type="compositionally biased region" description="Polar residues" evidence="6">
    <location>
        <begin position="643"/>
        <end position="660"/>
    </location>
</feature>
<feature type="region of interest" description="Disordered" evidence="6">
    <location>
        <begin position="522"/>
        <end position="712"/>
    </location>
</feature>
<dbReference type="Pfam" id="PF01529">
    <property type="entry name" value="DHHC"/>
    <property type="match status" value="1"/>
</dbReference>
<dbReference type="PANTHER" id="PTHR46833:SF1">
    <property type="entry name" value="TELOMERIC REPEAT-BINDING FACTOR 2"/>
    <property type="match status" value="1"/>
</dbReference>
<keyword evidence="2 5" id="KW-0812">Transmembrane</keyword>
<evidence type="ECO:0000313" key="9">
    <source>
        <dbReference type="EMBL" id="KAF0043369.1"/>
    </source>
</evidence>
<dbReference type="GO" id="GO:0003720">
    <property type="term" value="F:telomerase activity"/>
    <property type="evidence" value="ECO:0007669"/>
    <property type="project" value="TreeGrafter"/>
</dbReference>
<dbReference type="InterPro" id="IPR001005">
    <property type="entry name" value="SANT/Myb"/>
</dbReference>
<dbReference type="GO" id="GO:0070187">
    <property type="term" value="C:shelterin complex"/>
    <property type="evidence" value="ECO:0007669"/>
    <property type="project" value="TreeGrafter"/>
</dbReference>
<dbReference type="GO" id="GO:0016020">
    <property type="term" value="C:membrane"/>
    <property type="evidence" value="ECO:0007669"/>
    <property type="project" value="UniProtKB-SubCell"/>
</dbReference>
<dbReference type="Gene3D" id="1.10.10.60">
    <property type="entry name" value="Homeodomain-like"/>
    <property type="match status" value="1"/>
</dbReference>
<evidence type="ECO:0000256" key="5">
    <source>
        <dbReference type="RuleBase" id="RU079119"/>
    </source>
</evidence>
<feature type="compositionally biased region" description="Low complexity" evidence="6">
    <location>
        <begin position="617"/>
        <end position="628"/>
    </location>
</feature>
<keyword evidence="5" id="KW-0012">Acyltransferase</keyword>
<dbReference type="GO" id="GO:0032210">
    <property type="term" value="P:regulation of telomere maintenance via telomerase"/>
    <property type="evidence" value="ECO:0007669"/>
    <property type="project" value="TreeGrafter"/>
</dbReference>
<feature type="domain" description="Myb-like" evidence="7">
    <location>
        <begin position="775"/>
        <end position="828"/>
    </location>
</feature>
<keyword evidence="5" id="KW-0808">Transferase</keyword>
<comment type="similarity">
    <text evidence="5">Belongs to the DHHC palmitoyltransferase family.</text>
</comment>
<feature type="compositionally biased region" description="Polar residues" evidence="6">
    <location>
        <begin position="451"/>
        <end position="462"/>
    </location>
</feature>
<protein>
    <recommendedName>
        <fullName evidence="5">Palmitoyltransferase</fullName>
        <ecNumber evidence="5">2.3.1.225</ecNumber>
    </recommendedName>
</protein>
<gene>
    <name evidence="9" type="ORF">F2P81_004706</name>
</gene>
<dbReference type="CDD" id="cd11660">
    <property type="entry name" value="SANT_TRF"/>
    <property type="match status" value="1"/>
</dbReference>
<dbReference type="SMART" id="SM00717">
    <property type="entry name" value="SANT"/>
    <property type="match status" value="1"/>
</dbReference>
<accession>A0A6A4TEX1</accession>
<dbReference type="InterPro" id="IPR030657">
    <property type="entry name" value="TERF2"/>
</dbReference>
<comment type="catalytic activity">
    <reaction evidence="5">
        <text>L-cysteinyl-[protein] + hexadecanoyl-CoA = S-hexadecanoyl-L-cysteinyl-[protein] + CoA</text>
        <dbReference type="Rhea" id="RHEA:36683"/>
        <dbReference type="Rhea" id="RHEA-COMP:10131"/>
        <dbReference type="Rhea" id="RHEA-COMP:11032"/>
        <dbReference type="ChEBI" id="CHEBI:29950"/>
        <dbReference type="ChEBI" id="CHEBI:57287"/>
        <dbReference type="ChEBI" id="CHEBI:57379"/>
        <dbReference type="ChEBI" id="CHEBI:74151"/>
        <dbReference type="EC" id="2.3.1.225"/>
    </reaction>
</comment>
<evidence type="ECO:0000256" key="2">
    <source>
        <dbReference type="ARBA" id="ARBA00022692"/>
    </source>
</evidence>
<sequence>MQSSNHRLRDMEQHHPLLSAGADVEAGSLAAGVMVGSPHAGHTAGNRTLWFIQDSCGMVCAGITWFLVLYAEFVVNFVMLLPAKNFWYSLLNGATFNSLAVLALASHLRTMLSDPGAVPKGNATKEYMESLQLKPGEVIYKCPKCCSIKPERAHHCSICKRCIRKMDHHCPWVNNCVGEKNQRFFVLFTMYIALISAHALGLSGMHFFNCVKVQWNGVSARPLDCIDEIHLKIQVLQFLTWINEGEELGESNVDALPTAHELGNVVNRCQLLGIKRSFICVSEKIMVIFIKNNRFDKAKEMLTKHFSRPMVGKRVIFMGLINKRSKRHDVIEQMDFGQFKTEMLAFCQRLCPFPVPFLHKQAAKLLIDERLTQRDDNAAGPDEQDEPGPSCSEHINTVLPVSCKHKIIQRTRLEAAYKTLAAKSDMRTFSQLEEELEREEEARQDDLTLRLSPTPNEGTNQGSEEDGLFQRGSCSPMEASPADLPPQTDAAPQTPAGSLSKSSSVLGNRRAYTVAQLVLEPDSQVSSQCTAASPELETEVITEESSQSPVTVSERKASQSPITDYEIIKPSRKHRRRTNHCCSRASTSSAVLTESEDEPPASEANEEVCVEKTHNQSNRSLRSNSSKSHGGDTLSEGEEDPQESSASFRTPVQKTPQQARVSLINDPDNADDFNIDDSSLDDSPSVSFRPVPQTSSTPDKDSAHNKDSLHSKWKQLYKSAKESKERWSDEESDCLSRKNNGNRTSASNYFCCENLVHAINVFILPKGSNESTTSNSTNRKRKWTERETQMLKEGVRKFGEGNWSKIKAYYTFNGRTNVNLKDRWRTLKKLKQD</sequence>
<dbReference type="GO" id="GO:0061820">
    <property type="term" value="P:telomeric D-loop disassembly"/>
    <property type="evidence" value="ECO:0007669"/>
    <property type="project" value="TreeGrafter"/>
</dbReference>
<organism evidence="9 10">
    <name type="scientific">Scophthalmus maximus</name>
    <name type="common">Turbot</name>
    <name type="synonym">Psetta maxima</name>
    <dbReference type="NCBI Taxonomy" id="52904"/>
    <lineage>
        <taxon>Eukaryota</taxon>
        <taxon>Metazoa</taxon>
        <taxon>Chordata</taxon>
        <taxon>Craniata</taxon>
        <taxon>Vertebrata</taxon>
        <taxon>Euteleostomi</taxon>
        <taxon>Actinopterygii</taxon>
        <taxon>Neopterygii</taxon>
        <taxon>Teleostei</taxon>
        <taxon>Neoteleostei</taxon>
        <taxon>Acanthomorphata</taxon>
        <taxon>Carangaria</taxon>
        <taxon>Pleuronectiformes</taxon>
        <taxon>Pleuronectoidei</taxon>
        <taxon>Scophthalmidae</taxon>
        <taxon>Scophthalmus</taxon>
    </lineage>
</organism>
<evidence type="ECO:0000313" key="10">
    <source>
        <dbReference type="Proteomes" id="UP000438429"/>
    </source>
</evidence>
<dbReference type="AlphaFoldDB" id="A0A6A4TEX1"/>
<keyword evidence="3 5" id="KW-1133">Transmembrane helix</keyword>
<dbReference type="PROSITE" id="PS50090">
    <property type="entry name" value="MYB_LIKE"/>
    <property type="match status" value="1"/>
</dbReference>
<dbReference type="Pfam" id="PF00249">
    <property type="entry name" value="Myb_DNA-binding"/>
    <property type="match status" value="1"/>
</dbReference>
<dbReference type="GO" id="GO:0032208">
    <property type="term" value="P:negative regulation of telomere maintenance via recombination"/>
    <property type="evidence" value="ECO:0007669"/>
    <property type="project" value="TreeGrafter"/>
</dbReference>
<reference evidence="9 10" key="1">
    <citation type="submission" date="2019-06" db="EMBL/GenBank/DDBJ databases">
        <title>Draft genomes of female and male turbot (Scophthalmus maximus).</title>
        <authorList>
            <person name="Xu H."/>
            <person name="Xu X.-W."/>
            <person name="Shao C."/>
            <person name="Chen S."/>
        </authorList>
    </citation>
    <scope>NUCLEOTIDE SEQUENCE [LARGE SCALE GENOMIC DNA]</scope>
    <source>
        <strain evidence="9">Ysfricsl-2016a</strain>
        <tissue evidence="9">Blood</tissue>
    </source>
</reference>
<dbReference type="GO" id="GO:0098505">
    <property type="term" value="F:G-rich strand telomeric DNA binding"/>
    <property type="evidence" value="ECO:0007669"/>
    <property type="project" value="TreeGrafter"/>
</dbReference>
<feature type="region of interest" description="Disordered" evidence="6">
    <location>
        <begin position="375"/>
        <end position="394"/>
    </location>
</feature>
<dbReference type="GO" id="GO:0031848">
    <property type="term" value="P:protection from non-homologous end joining at telomere"/>
    <property type="evidence" value="ECO:0007669"/>
    <property type="project" value="InterPro"/>
</dbReference>
<name>A0A6A4TEX1_SCOMX</name>
<feature type="compositionally biased region" description="Basic residues" evidence="6">
    <location>
        <begin position="570"/>
        <end position="579"/>
    </location>
</feature>
<dbReference type="EMBL" id="VEVO01000004">
    <property type="protein sequence ID" value="KAF0043369.1"/>
    <property type="molecule type" value="Genomic_DNA"/>
</dbReference>
<feature type="transmembrane region" description="Helical" evidence="5">
    <location>
        <begin position="56"/>
        <end position="80"/>
    </location>
</feature>
<evidence type="ECO:0000259" key="7">
    <source>
        <dbReference type="PROSITE" id="PS50090"/>
    </source>
</evidence>
<comment type="caution">
    <text evidence="9">The sequence shown here is derived from an EMBL/GenBank/DDBJ whole genome shotgun (WGS) entry which is preliminary data.</text>
</comment>
<feature type="compositionally biased region" description="Polar residues" evidence="6">
    <location>
        <begin position="580"/>
        <end position="592"/>
    </location>
</feature>
<feature type="region of interest" description="Disordered" evidence="6">
    <location>
        <begin position="432"/>
        <end position="505"/>
    </location>
</feature>
<keyword evidence="4 5" id="KW-0472">Membrane</keyword>
<evidence type="ECO:0000259" key="8">
    <source>
        <dbReference type="PROSITE" id="PS51294"/>
    </source>
</evidence>
<feature type="transmembrane region" description="Helical" evidence="5">
    <location>
        <begin position="86"/>
        <end position="105"/>
    </location>
</feature>
<feature type="compositionally biased region" description="Acidic residues" evidence="6">
    <location>
        <begin position="594"/>
        <end position="608"/>
    </location>
</feature>
<evidence type="ECO:0000256" key="3">
    <source>
        <dbReference type="ARBA" id="ARBA00022989"/>
    </source>
</evidence>
<feature type="transmembrane region" description="Helical" evidence="5">
    <location>
        <begin position="184"/>
        <end position="208"/>
    </location>
</feature>
<dbReference type="Proteomes" id="UP000438429">
    <property type="component" value="Unassembled WGS sequence"/>
</dbReference>
<dbReference type="GO" id="GO:0031627">
    <property type="term" value="P:telomeric loop formation"/>
    <property type="evidence" value="ECO:0007669"/>
    <property type="project" value="TreeGrafter"/>
</dbReference>
<dbReference type="EC" id="2.3.1.225" evidence="5"/>
<dbReference type="Gene3D" id="1.25.40.210">
    <property type="entry name" value="Telomere repeat-binding factor, dimerisation domain"/>
    <property type="match status" value="1"/>
</dbReference>
<feature type="compositionally biased region" description="Basic and acidic residues" evidence="6">
    <location>
        <begin position="698"/>
        <end position="710"/>
    </location>
</feature>
<feature type="compositionally biased region" description="Acidic residues" evidence="6">
    <location>
        <begin position="668"/>
        <end position="680"/>
    </location>
</feature>
<evidence type="ECO:0000256" key="1">
    <source>
        <dbReference type="ARBA" id="ARBA00004141"/>
    </source>
</evidence>
<dbReference type="PROSITE" id="PS50216">
    <property type="entry name" value="DHHC"/>
    <property type="match status" value="1"/>
</dbReference>
<feature type="domain" description="HTH myb-type" evidence="8">
    <location>
        <begin position="775"/>
        <end position="832"/>
    </location>
</feature>
<dbReference type="GO" id="GO:0003691">
    <property type="term" value="F:double-stranded telomeric DNA binding"/>
    <property type="evidence" value="ECO:0007669"/>
    <property type="project" value="TreeGrafter"/>
</dbReference>